<reference evidence="3 4" key="1">
    <citation type="submission" date="2009-02" db="EMBL/GenBank/DDBJ databases">
        <title>Sequencing of the draft genome and assembly of Dethiobacter alkaliphilus AHT 1.</title>
        <authorList>
            <consortium name="US DOE Joint Genome Institute (JGI-PGF)"/>
            <person name="Lucas S."/>
            <person name="Copeland A."/>
            <person name="Lapidus A."/>
            <person name="Glavina del Rio T."/>
            <person name="Dalin E."/>
            <person name="Tice H."/>
            <person name="Bruce D."/>
            <person name="Goodwin L."/>
            <person name="Pitluck S."/>
            <person name="Larimer F."/>
            <person name="Land M.L."/>
            <person name="Hauser L."/>
            <person name="Muyzer G."/>
        </authorList>
    </citation>
    <scope>NUCLEOTIDE SEQUENCE [LARGE SCALE GENOMIC DNA]</scope>
    <source>
        <strain evidence="3 4">AHT 1</strain>
    </source>
</reference>
<evidence type="ECO:0000313" key="4">
    <source>
        <dbReference type="Proteomes" id="UP000006443"/>
    </source>
</evidence>
<dbReference type="eggNOG" id="COG0726">
    <property type="taxonomic scope" value="Bacteria"/>
</dbReference>
<name>C0GHY6_DETAL</name>
<dbReference type="SUPFAM" id="SSF88713">
    <property type="entry name" value="Glycoside hydrolase/deacetylase"/>
    <property type="match status" value="1"/>
</dbReference>
<dbReference type="InterPro" id="IPR050248">
    <property type="entry name" value="Polysacc_deacetylase_ArnD"/>
</dbReference>
<dbReference type="GO" id="GO:0005975">
    <property type="term" value="P:carbohydrate metabolic process"/>
    <property type="evidence" value="ECO:0007669"/>
    <property type="project" value="InterPro"/>
</dbReference>
<gene>
    <name evidence="3" type="ORF">DealDRAFT_2095</name>
</gene>
<feature type="compositionally biased region" description="Basic and acidic residues" evidence="1">
    <location>
        <begin position="69"/>
        <end position="105"/>
    </location>
</feature>
<feature type="domain" description="NodB homology" evidence="2">
    <location>
        <begin position="113"/>
        <end position="308"/>
    </location>
</feature>
<dbReference type="OrthoDB" id="9806342at2"/>
<dbReference type="Gene3D" id="3.20.20.370">
    <property type="entry name" value="Glycoside hydrolase/deacetylase"/>
    <property type="match status" value="1"/>
</dbReference>
<proteinExistence type="predicted"/>
<dbReference type="STRING" id="555088.DealDRAFT_2095"/>
<dbReference type="Pfam" id="PF01522">
    <property type="entry name" value="Polysacc_deac_1"/>
    <property type="match status" value="1"/>
</dbReference>
<dbReference type="PANTHER" id="PTHR10587:SF125">
    <property type="entry name" value="POLYSACCHARIDE DEACETYLASE YHEN-RELATED"/>
    <property type="match status" value="1"/>
</dbReference>
<comment type="caution">
    <text evidence="3">The sequence shown here is derived from an EMBL/GenBank/DDBJ whole genome shotgun (WGS) entry which is preliminary data.</text>
</comment>
<dbReference type="RefSeq" id="WP_008517230.1">
    <property type="nucleotide sequence ID" value="NZ_ACJM01000010.1"/>
</dbReference>
<protein>
    <submittedName>
        <fullName evidence="3">Polysaccharide deacetylase</fullName>
    </submittedName>
</protein>
<dbReference type="GO" id="GO:0016810">
    <property type="term" value="F:hydrolase activity, acting on carbon-nitrogen (but not peptide) bonds"/>
    <property type="evidence" value="ECO:0007669"/>
    <property type="project" value="InterPro"/>
</dbReference>
<keyword evidence="4" id="KW-1185">Reference proteome</keyword>
<feature type="region of interest" description="Disordered" evidence="1">
    <location>
        <begin position="69"/>
        <end position="119"/>
    </location>
</feature>
<dbReference type="AlphaFoldDB" id="C0GHY6"/>
<dbReference type="PANTHER" id="PTHR10587">
    <property type="entry name" value="GLYCOSYL TRANSFERASE-RELATED"/>
    <property type="match status" value="1"/>
</dbReference>
<sequence>MSNRARLITAAVIVALLLAGGSIGMIHYNKQFSALKDEVRKVNRHNHTLREQNTFLKNRVNELEKDLAAYQLPDKEEKPQEEESFKEEQQPKAKQPQETKQKPQENHYGGSGPTAYLTFDDGPSKNTLAILEILKQENIPATFFVTGNNVSGEESVYKRIVNEGHRLANHTYTHNFAEIYQSTEAFLADFLRLEEFLYQETGIRTDMMRFPGGTQSAMAQKTSGYNIVGELIGEIKALDYDYFDWNVYSGDGTETPPSAEIVKNVLSGADGIAGDIVVLFHDSRTKKSTVEALPQIIAELTERGYSFSALSPGAIEVKHR</sequence>
<organism evidence="3 4">
    <name type="scientific">Dethiobacter alkaliphilus AHT 1</name>
    <dbReference type="NCBI Taxonomy" id="555088"/>
    <lineage>
        <taxon>Bacteria</taxon>
        <taxon>Bacillati</taxon>
        <taxon>Bacillota</taxon>
        <taxon>Dethiobacteria</taxon>
        <taxon>Dethiobacterales</taxon>
        <taxon>Dethiobacteraceae</taxon>
        <taxon>Dethiobacter</taxon>
    </lineage>
</organism>
<accession>C0GHY6</accession>
<evidence type="ECO:0000256" key="1">
    <source>
        <dbReference type="SAM" id="MobiDB-lite"/>
    </source>
</evidence>
<dbReference type="EMBL" id="ACJM01000010">
    <property type="protein sequence ID" value="EEG77060.1"/>
    <property type="molecule type" value="Genomic_DNA"/>
</dbReference>
<dbReference type="PROSITE" id="PS51677">
    <property type="entry name" value="NODB"/>
    <property type="match status" value="1"/>
</dbReference>
<dbReference type="Proteomes" id="UP000006443">
    <property type="component" value="Unassembled WGS sequence"/>
</dbReference>
<evidence type="ECO:0000259" key="2">
    <source>
        <dbReference type="PROSITE" id="PS51677"/>
    </source>
</evidence>
<evidence type="ECO:0000313" key="3">
    <source>
        <dbReference type="EMBL" id="EEG77060.1"/>
    </source>
</evidence>
<dbReference type="InterPro" id="IPR002509">
    <property type="entry name" value="NODB_dom"/>
</dbReference>
<dbReference type="InterPro" id="IPR011330">
    <property type="entry name" value="Glyco_hydro/deAcase_b/a-brl"/>
</dbReference>
<dbReference type="CDD" id="cd10944">
    <property type="entry name" value="CE4_SmPgdA_like"/>
    <property type="match status" value="1"/>
</dbReference>